<dbReference type="AlphaFoldDB" id="A0A1Q3DFV1"/>
<dbReference type="EMBL" id="BDDD01007300">
    <property type="protein sequence ID" value="GAV91321.1"/>
    <property type="molecule type" value="Genomic_DNA"/>
</dbReference>
<accession>A0A1Q3DFV1</accession>
<organism evidence="1 2">
    <name type="scientific">Cephalotus follicularis</name>
    <name type="common">Albany pitcher plant</name>
    <dbReference type="NCBI Taxonomy" id="3775"/>
    <lineage>
        <taxon>Eukaryota</taxon>
        <taxon>Viridiplantae</taxon>
        <taxon>Streptophyta</taxon>
        <taxon>Embryophyta</taxon>
        <taxon>Tracheophyta</taxon>
        <taxon>Spermatophyta</taxon>
        <taxon>Magnoliopsida</taxon>
        <taxon>eudicotyledons</taxon>
        <taxon>Gunneridae</taxon>
        <taxon>Pentapetalae</taxon>
        <taxon>rosids</taxon>
        <taxon>fabids</taxon>
        <taxon>Oxalidales</taxon>
        <taxon>Cephalotaceae</taxon>
        <taxon>Cephalotus</taxon>
    </lineage>
</organism>
<dbReference type="Proteomes" id="UP000187406">
    <property type="component" value="Unassembled WGS sequence"/>
</dbReference>
<evidence type="ECO:0000313" key="1">
    <source>
        <dbReference type="EMBL" id="GAV91321.1"/>
    </source>
</evidence>
<reference evidence="2" key="1">
    <citation type="submission" date="2016-04" db="EMBL/GenBank/DDBJ databases">
        <title>Cephalotus genome sequencing.</title>
        <authorList>
            <person name="Fukushima K."/>
            <person name="Hasebe M."/>
            <person name="Fang X."/>
        </authorList>
    </citation>
    <scope>NUCLEOTIDE SEQUENCE [LARGE SCALE GENOMIC DNA]</scope>
    <source>
        <strain evidence="2">cv. St1</strain>
    </source>
</reference>
<comment type="caution">
    <text evidence="1">The sequence shown here is derived from an EMBL/GenBank/DDBJ whole genome shotgun (WGS) entry which is preliminary data.</text>
</comment>
<gene>
    <name evidence="1" type="ORF">CFOL_v3_34717</name>
</gene>
<proteinExistence type="predicted"/>
<sequence>MALSGACHPPMPLLAGCPPPLSLPSVTLRSLHGGSTKDLELQDTEIHEVDDNATNVLFNHSRYVDLDMDDFGMSDKEDYDGEYADDDIDMMSTNKILLGMTSMSTLALVKLVMNDKWW</sequence>
<protein>
    <submittedName>
        <fullName evidence="1">Uncharacterized protein</fullName>
    </submittedName>
</protein>
<keyword evidence="2" id="KW-1185">Reference proteome</keyword>
<dbReference type="InParanoid" id="A0A1Q3DFV1"/>
<name>A0A1Q3DFV1_CEPFO</name>
<evidence type="ECO:0000313" key="2">
    <source>
        <dbReference type="Proteomes" id="UP000187406"/>
    </source>
</evidence>